<sequence>MRGTYYPDLVRAFYFNYKFRDGVGFTKVKGVDIILDDDIWENVAQFPIHDATSPIITAGIEGIILDTMLKANRLPQYPLPYSLLISRICEYKGVNVSDEQSHNTTKANKIAENSLKQMKFIPFGNTYIHKDDMPSSDNEEEENPPTAPIPPIDTNIGSSSGVGGSSSSLDHILNLNQRLEEFFLLSTHRHEEVTGLIRGLDSRISNLEHKFDKYDEGDDMS</sequence>
<reference evidence="2 3" key="1">
    <citation type="submission" date="2019-04" db="EMBL/GenBank/DDBJ databases">
        <title>An improved genome assembly and genetic linkage map for asparagus bean, Vigna unguiculata ssp. sesquipedialis.</title>
        <authorList>
            <person name="Xia Q."/>
            <person name="Zhang R."/>
            <person name="Dong Y."/>
        </authorList>
    </citation>
    <scope>NUCLEOTIDE SEQUENCE [LARGE SCALE GENOMIC DNA]</scope>
    <source>
        <tissue evidence="2">Leaf</tissue>
    </source>
</reference>
<accession>A0A4D6L3C7</accession>
<dbReference type="Proteomes" id="UP000501690">
    <property type="component" value="Linkage Group LG2"/>
</dbReference>
<organism evidence="2 3">
    <name type="scientific">Vigna unguiculata</name>
    <name type="common">Cowpea</name>
    <dbReference type="NCBI Taxonomy" id="3917"/>
    <lineage>
        <taxon>Eukaryota</taxon>
        <taxon>Viridiplantae</taxon>
        <taxon>Streptophyta</taxon>
        <taxon>Embryophyta</taxon>
        <taxon>Tracheophyta</taxon>
        <taxon>Spermatophyta</taxon>
        <taxon>Magnoliopsida</taxon>
        <taxon>eudicotyledons</taxon>
        <taxon>Gunneridae</taxon>
        <taxon>Pentapetalae</taxon>
        <taxon>rosids</taxon>
        <taxon>fabids</taxon>
        <taxon>Fabales</taxon>
        <taxon>Fabaceae</taxon>
        <taxon>Papilionoideae</taxon>
        <taxon>50 kb inversion clade</taxon>
        <taxon>NPAAA clade</taxon>
        <taxon>indigoferoid/millettioid clade</taxon>
        <taxon>Phaseoleae</taxon>
        <taxon>Vigna</taxon>
    </lineage>
</organism>
<dbReference type="AlphaFoldDB" id="A0A4D6L3C7"/>
<proteinExistence type="predicted"/>
<evidence type="ECO:0000313" key="3">
    <source>
        <dbReference type="Proteomes" id="UP000501690"/>
    </source>
</evidence>
<feature type="region of interest" description="Disordered" evidence="1">
    <location>
        <begin position="130"/>
        <end position="163"/>
    </location>
</feature>
<evidence type="ECO:0000313" key="2">
    <source>
        <dbReference type="EMBL" id="QCD83003.1"/>
    </source>
</evidence>
<dbReference type="EMBL" id="CP039346">
    <property type="protein sequence ID" value="QCD83003.1"/>
    <property type="molecule type" value="Genomic_DNA"/>
</dbReference>
<keyword evidence="3" id="KW-1185">Reference proteome</keyword>
<evidence type="ECO:0000256" key="1">
    <source>
        <dbReference type="SAM" id="MobiDB-lite"/>
    </source>
</evidence>
<gene>
    <name evidence="2" type="ORF">DEO72_LG2g3345</name>
</gene>
<protein>
    <submittedName>
        <fullName evidence="2">Uncharacterized protein</fullName>
    </submittedName>
</protein>
<name>A0A4D6L3C7_VIGUN</name>